<name>A0A017RV54_9CLOT</name>
<comment type="caution">
    <text evidence="3">The sequence shown here is derived from an EMBL/GenBank/DDBJ whole genome shotgun (WGS) entry which is preliminary data.</text>
</comment>
<dbReference type="HAMAP" id="MF_01232">
    <property type="entry name" value="UPF0229"/>
    <property type="match status" value="1"/>
</dbReference>
<feature type="region of interest" description="Disordered" evidence="2">
    <location>
        <begin position="70"/>
        <end position="105"/>
    </location>
</feature>
<sequence>MAIFKDYNPIDHDRSLEDRRRHKQLVEKSIKENLGEILSHESIIGESKDKKFKIPIRGLKEYQFIYGKNTPGIGSGDGSEKRGDRIGSDRQQGKGNTGAGNEEGEDIYETEITMEDVLEYLLNDLELPNLDKKKFSEILSDKSKKKLGYQRHSIRPRLAKKRTVIEKIKRKQGRKRALKEFGLSEENNRFPFKEDDLRYFKVKKKPRRESNAVILCIMDTSGSMDSTKKYLARSFFFVLANFIRMKYVNVEIVFISHTTTAKEVNENEFFHKVESGGTYISSGYLKALEIINERYNPSYWNIYAFHASDGENWNEDNERCIKAANELCQLCNMFGYVEILPSYNTISIKYRLIEGVTDKRFIAVTIREKEELWKALKDMLKKEIREG</sequence>
<dbReference type="InterPro" id="IPR014230">
    <property type="entry name" value="Spore_YhbH"/>
</dbReference>
<accession>A0A017RV54</accession>
<dbReference type="PANTHER" id="PTHR30510">
    <property type="entry name" value="UPF0229 PROTEIN YEAH"/>
    <property type="match status" value="1"/>
</dbReference>
<dbReference type="STRING" id="1403537.Q428_07565"/>
<dbReference type="AlphaFoldDB" id="A0A017RV54"/>
<feature type="compositionally biased region" description="Basic and acidic residues" evidence="2">
    <location>
        <begin position="78"/>
        <end position="92"/>
    </location>
</feature>
<dbReference type="OrthoDB" id="9788289at2"/>
<evidence type="ECO:0000256" key="2">
    <source>
        <dbReference type="SAM" id="MobiDB-lite"/>
    </source>
</evidence>
<dbReference type="InterPro" id="IPR006698">
    <property type="entry name" value="UPF0229"/>
</dbReference>
<dbReference type="InterPro" id="IPR036465">
    <property type="entry name" value="vWFA_dom_sf"/>
</dbReference>
<dbReference type="RefSeq" id="WP_035379580.1">
    <property type="nucleotide sequence ID" value="NZ_AZQP01000019.1"/>
</dbReference>
<evidence type="ECO:0000313" key="4">
    <source>
        <dbReference type="Proteomes" id="UP000019681"/>
    </source>
</evidence>
<dbReference type="NCBIfam" id="TIGR02877">
    <property type="entry name" value="spore_yhbH"/>
    <property type="match status" value="1"/>
</dbReference>
<dbReference type="CDD" id="cd00198">
    <property type="entry name" value="vWFA"/>
    <property type="match status" value="1"/>
</dbReference>
<dbReference type="Proteomes" id="UP000019681">
    <property type="component" value="Unassembled WGS sequence"/>
</dbReference>
<evidence type="ECO:0000256" key="1">
    <source>
        <dbReference type="HAMAP-Rule" id="MF_01232"/>
    </source>
</evidence>
<evidence type="ECO:0000313" key="3">
    <source>
        <dbReference type="EMBL" id="EYE88527.1"/>
    </source>
</evidence>
<dbReference type="Gene3D" id="3.40.50.410">
    <property type="entry name" value="von Willebrand factor, type A domain"/>
    <property type="match status" value="1"/>
</dbReference>
<reference evidence="3 4" key="1">
    <citation type="journal article" date="2014" name="Genome Announc.">
        <title>Draft Genome Sequence of Fervidicella metallireducens Strain AeBT, an Iron-Reducing Thermoanaerobe from the Great Artesian Basin.</title>
        <authorList>
            <person name="Patel B.K."/>
        </authorList>
    </citation>
    <scope>NUCLEOTIDE SEQUENCE [LARGE SCALE GENOMIC DNA]</scope>
    <source>
        <strain evidence="3 4">AeB</strain>
    </source>
</reference>
<keyword evidence="4" id="KW-1185">Reference proteome</keyword>
<organism evidence="3 4">
    <name type="scientific">Fervidicella metallireducens AeB</name>
    <dbReference type="NCBI Taxonomy" id="1403537"/>
    <lineage>
        <taxon>Bacteria</taxon>
        <taxon>Bacillati</taxon>
        <taxon>Bacillota</taxon>
        <taxon>Clostridia</taxon>
        <taxon>Eubacteriales</taxon>
        <taxon>Clostridiaceae</taxon>
        <taxon>Fervidicella</taxon>
    </lineage>
</organism>
<dbReference type="SUPFAM" id="SSF53300">
    <property type="entry name" value="vWA-like"/>
    <property type="match status" value="1"/>
</dbReference>
<comment type="similarity">
    <text evidence="1">Belongs to the UPF0229 family.</text>
</comment>
<dbReference type="PANTHER" id="PTHR30510:SF2">
    <property type="entry name" value="UPF0229 PROTEIN YEAH"/>
    <property type="match status" value="1"/>
</dbReference>
<protein>
    <recommendedName>
        <fullName evidence="1">UPF0229 protein Q428_07565</fullName>
    </recommendedName>
</protein>
<gene>
    <name evidence="3" type="ORF">Q428_07565</name>
</gene>
<dbReference type="Pfam" id="PF04285">
    <property type="entry name" value="DUF444"/>
    <property type="match status" value="2"/>
</dbReference>
<dbReference type="EMBL" id="AZQP01000019">
    <property type="protein sequence ID" value="EYE88527.1"/>
    <property type="molecule type" value="Genomic_DNA"/>
</dbReference>
<proteinExistence type="inferred from homology"/>